<comment type="caution">
    <text evidence="1">The sequence shown here is derived from an EMBL/GenBank/DDBJ whole genome shotgun (WGS) entry which is preliminary data.</text>
</comment>
<dbReference type="STRING" id="742823.HMPREF9465_00200"/>
<organism evidence="1 2">
    <name type="scientific">Sutterella wadsworthensis 2_1_59BFAA</name>
    <dbReference type="NCBI Taxonomy" id="742823"/>
    <lineage>
        <taxon>Bacteria</taxon>
        <taxon>Pseudomonadati</taxon>
        <taxon>Pseudomonadota</taxon>
        <taxon>Betaproteobacteria</taxon>
        <taxon>Burkholderiales</taxon>
        <taxon>Sutterellaceae</taxon>
        <taxon>Sutterella</taxon>
    </lineage>
</organism>
<dbReference type="PATRIC" id="fig|742823.3.peg.194"/>
<evidence type="ECO:0000313" key="1">
    <source>
        <dbReference type="EMBL" id="EKB32185.1"/>
    </source>
</evidence>
<sequence>MAAVKNFTLDQGSDKTVSFVLSDKNGPLDLTGYSAAMQLRRYAFSEEAIDTLTTCNGRLLLDESAGKVTAKFNHENTERYPGDTVLYDLELQSPDGEITRVVEGKIKVSPEVTRVKCAHKA</sequence>
<keyword evidence="2" id="KW-1185">Reference proteome</keyword>
<dbReference type="Proteomes" id="UP000005835">
    <property type="component" value="Unassembled WGS sequence"/>
</dbReference>
<dbReference type="HOGENOM" id="CLU_168044_0_0_4"/>
<protein>
    <recommendedName>
        <fullName evidence="3">BppU N-terminal domain-containing protein</fullName>
    </recommendedName>
</protein>
<dbReference type="EMBL" id="ADMG01000007">
    <property type="protein sequence ID" value="EKB32185.1"/>
    <property type="molecule type" value="Genomic_DNA"/>
</dbReference>
<reference evidence="1 2" key="1">
    <citation type="submission" date="2012-05" db="EMBL/GenBank/DDBJ databases">
        <title>The Genome Sequence of Sutterella wadsworthensis 2_1_59BFAA.</title>
        <authorList>
            <consortium name="The Broad Institute Genome Sequencing Platform"/>
            <person name="Earl A."/>
            <person name="Ward D."/>
            <person name="Feldgarden M."/>
            <person name="Gevers D."/>
            <person name="Daigneault M."/>
            <person name="Strauss J."/>
            <person name="Allen-Vercoe E."/>
            <person name="Walker B."/>
            <person name="Young S.K."/>
            <person name="Zeng Q."/>
            <person name="Gargeya S."/>
            <person name="Fitzgerald M."/>
            <person name="Haas B."/>
            <person name="Abouelleil A."/>
            <person name="Alvarado L."/>
            <person name="Arachchi H.M."/>
            <person name="Berlin A.M."/>
            <person name="Chapman S.B."/>
            <person name="Goldberg J."/>
            <person name="Griggs A."/>
            <person name="Gujja S."/>
            <person name="Hansen M."/>
            <person name="Howarth C."/>
            <person name="Imamovic A."/>
            <person name="Larimer J."/>
            <person name="McCowen C."/>
            <person name="Montmayeur A."/>
            <person name="Murphy C."/>
            <person name="Neiman D."/>
            <person name="Pearson M."/>
            <person name="Priest M."/>
            <person name="Roberts A."/>
            <person name="Saif S."/>
            <person name="Shea T."/>
            <person name="Sisk P."/>
            <person name="Sykes S."/>
            <person name="Wortman J."/>
            <person name="Nusbaum C."/>
            <person name="Birren B."/>
        </authorList>
    </citation>
    <scope>NUCLEOTIDE SEQUENCE [LARGE SCALE GENOMIC DNA]</scope>
    <source>
        <strain evidence="1 2">2_1_59BFAA</strain>
    </source>
</reference>
<gene>
    <name evidence="1" type="ORF">HMPREF9465_00200</name>
</gene>
<dbReference type="eggNOG" id="ENOG50339BN">
    <property type="taxonomic scope" value="Bacteria"/>
</dbReference>
<dbReference type="RefSeq" id="WP_005433262.1">
    <property type="nucleotide sequence ID" value="NZ_JH815513.1"/>
</dbReference>
<dbReference type="OrthoDB" id="8913184at2"/>
<proteinExistence type="predicted"/>
<evidence type="ECO:0000313" key="2">
    <source>
        <dbReference type="Proteomes" id="UP000005835"/>
    </source>
</evidence>
<evidence type="ECO:0008006" key="3">
    <source>
        <dbReference type="Google" id="ProtNLM"/>
    </source>
</evidence>
<accession>K1JKP3</accession>
<dbReference type="AlphaFoldDB" id="K1JKP3"/>
<name>K1JKP3_9BURK</name>